<dbReference type="RefSeq" id="WP_108729449.1">
    <property type="nucleotide sequence ID" value="NZ_CP025785.1"/>
</dbReference>
<evidence type="ECO:0000256" key="9">
    <source>
        <dbReference type="ARBA" id="ARBA00022679"/>
    </source>
</evidence>
<dbReference type="InterPro" id="IPR023148">
    <property type="entry name" value="tRNA_m1G_MeTrfase_C_sf"/>
</dbReference>
<dbReference type="PANTHER" id="PTHR46417:SF1">
    <property type="entry name" value="TRNA (GUANINE-N(1)-)-METHYLTRANSFERASE"/>
    <property type="match status" value="1"/>
</dbReference>
<evidence type="ECO:0000256" key="4">
    <source>
        <dbReference type="ARBA" id="ARBA00011738"/>
    </source>
</evidence>
<keyword evidence="10 15" id="KW-0949">S-adenosyl-L-methionine</keyword>
<evidence type="ECO:0000256" key="14">
    <source>
        <dbReference type="ARBA" id="ARBA00047783"/>
    </source>
</evidence>
<dbReference type="Pfam" id="PF01746">
    <property type="entry name" value="tRNA_m1G_MT"/>
    <property type="match status" value="1"/>
</dbReference>
<evidence type="ECO:0000256" key="1">
    <source>
        <dbReference type="ARBA" id="ARBA00002634"/>
    </source>
</evidence>
<dbReference type="EC" id="2.1.1.228" evidence="5 15"/>
<dbReference type="InterPro" id="IPR016009">
    <property type="entry name" value="tRNA_MeTrfase_TRMD/TRM10"/>
</dbReference>
<dbReference type="Gene3D" id="1.10.1270.20">
    <property type="entry name" value="tRNA(m1g37)methyltransferase, domain 2"/>
    <property type="match status" value="1"/>
</dbReference>
<dbReference type="InterPro" id="IPR029028">
    <property type="entry name" value="Alpha/beta_knot_MTases"/>
</dbReference>
<dbReference type="GO" id="GO:0005829">
    <property type="term" value="C:cytosol"/>
    <property type="evidence" value="ECO:0007669"/>
    <property type="project" value="TreeGrafter"/>
</dbReference>
<comment type="function">
    <text evidence="1 15 17">Specifically methylates guanosine-37 in various tRNAs.</text>
</comment>
<dbReference type="Gene3D" id="3.40.1280.10">
    <property type="match status" value="1"/>
</dbReference>
<feature type="binding site" evidence="15 16">
    <location>
        <position position="110"/>
    </location>
    <ligand>
        <name>S-adenosyl-L-methionine</name>
        <dbReference type="ChEBI" id="CHEBI:59789"/>
    </ligand>
</feature>
<evidence type="ECO:0000256" key="17">
    <source>
        <dbReference type="RuleBase" id="RU003464"/>
    </source>
</evidence>
<evidence type="ECO:0000256" key="7">
    <source>
        <dbReference type="ARBA" id="ARBA00022490"/>
    </source>
</evidence>
<evidence type="ECO:0000313" key="20">
    <source>
        <dbReference type="Proteomes" id="UP000244655"/>
    </source>
</evidence>
<gene>
    <name evidence="15 19" type="primary">trmD</name>
    <name evidence="19" type="ORF">CR532_03650</name>
</gene>
<dbReference type="SUPFAM" id="SSF75217">
    <property type="entry name" value="alpha/beta knot"/>
    <property type="match status" value="1"/>
</dbReference>
<evidence type="ECO:0000256" key="3">
    <source>
        <dbReference type="ARBA" id="ARBA00007630"/>
    </source>
</evidence>
<keyword evidence="20" id="KW-1185">Reference proteome</keyword>
<dbReference type="PIRSF" id="PIRSF000386">
    <property type="entry name" value="tRNA_mtase"/>
    <property type="match status" value="1"/>
</dbReference>
<evidence type="ECO:0000256" key="10">
    <source>
        <dbReference type="ARBA" id="ARBA00022691"/>
    </source>
</evidence>
<accession>A0A2S1LXP5</accession>
<dbReference type="HAMAP" id="MF_00605">
    <property type="entry name" value="TrmD"/>
    <property type="match status" value="1"/>
</dbReference>
<dbReference type="InterPro" id="IPR002649">
    <property type="entry name" value="tRNA_m1G_MeTrfase_TrmD"/>
</dbReference>
<feature type="binding site" evidence="15 16">
    <location>
        <begin position="130"/>
        <end position="135"/>
    </location>
    <ligand>
        <name>S-adenosyl-L-methionine</name>
        <dbReference type="ChEBI" id="CHEBI:59789"/>
    </ligand>
</feature>
<sequence>MKITILSLFPSIIVPFFENSIMKKVVDRGIISYEIVSIRDFSDDKHKRCDDIPYGGGAGMVLKAQPLFDALDYVNSKEKTTIFLSPSGLRYTQRLAYDLSKEEELVIICGRYEGLDQRVIDLYVDFEISIGDYVLSSGEVAALVLIDSVYRLLDGVINPKSLLEESFNVESGLLEYPHYTRPYEFRGLEVPRVLISGHHEEIKRWRVIQSIEKTKRNRYDLYLKYLEMIGEDNGSNKAN</sequence>
<evidence type="ECO:0000256" key="13">
    <source>
        <dbReference type="ARBA" id="ARBA00033392"/>
    </source>
</evidence>
<feature type="domain" description="tRNA methyltransferase TRMD/TRM10-type" evidence="18">
    <location>
        <begin position="1"/>
        <end position="223"/>
    </location>
</feature>
<dbReference type="OrthoDB" id="9807416at2"/>
<evidence type="ECO:0000256" key="12">
    <source>
        <dbReference type="ARBA" id="ARBA00029736"/>
    </source>
</evidence>
<dbReference type="NCBIfam" id="NF000648">
    <property type="entry name" value="PRK00026.1"/>
    <property type="match status" value="1"/>
</dbReference>
<evidence type="ECO:0000256" key="15">
    <source>
        <dbReference type="HAMAP-Rule" id="MF_00605"/>
    </source>
</evidence>
<comment type="similarity">
    <text evidence="3 15 17">Belongs to the RNA methyltransferase TrmD family.</text>
</comment>
<protein>
    <recommendedName>
        <fullName evidence="6 15">tRNA (guanine-N(1)-)-methyltransferase</fullName>
        <ecNumber evidence="5 15">2.1.1.228</ecNumber>
    </recommendedName>
    <alternativeName>
        <fullName evidence="12 15">M1G-methyltransferase</fullName>
    </alternativeName>
    <alternativeName>
        <fullName evidence="13 15">tRNA [GM37] methyltransferase</fullName>
    </alternativeName>
</protein>
<evidence type="ECO:0000259" key="18">
    <source>
        <dbReference type="Pfam" id="PF01746"/>
    </source>
</evidence>
<dbReference type="AlphaFoldDB" id="A0A2S1LXP5"/>
<keyword evidence="8 15" id="KW-0489">Methyltransferase</keyword>
<evidence type="ECO:0000256" key="16">
    <source>
        <dbReference type="PIRSR" id="PIRSR000386-1"/>
    </source>
</evidence>
<keyword evidence="11 15" id="KW-0819">tRNA processing</keyword>
<reference evidence="19 20" key="1">
    <citation type="submission" date="2018-01" db="EMBL/GenBank/DDBJ databases">
        <title>Genome sequence of Borrelia tachyglossi.</title>
        <authorList>
            <person name="Gofton A.W."/>
        </authorList>
    </citation>
    <scope>NUCLEOTIDE SEQUENCE [LARGE SCALE GENOMIC DNA]</scope>
    <source>
        <strain evidence="19 20">Bc-F10-1268</strain>
    </source>
</reference>
<dbReference type="NCBIfam" id="TIGR00088">
    <property type="entry name" value="trmD"/>
    <property type="match status" value="1"/>
</dbReference>
<evidence type="ECO:0000256" key="6">
    <source>
        <dbReference type="ARBA" id="ARBA00014679"/>
    </source>
</evidence>
<evidence type="ECO:0000256" key="2">
    <source>
        <dbReference type="ARBA" id="ARBA00004496"/>
    </source>
</evidence>
<dbReference type="GO" id="GO:0002939">
    <property type="term" value="P:tRNA N1-guanine methylation"/>
    <property type="evidence" value="ECO:0007669"/>
    <property type="project" value="TreeGrafter"/>
</dbReference>
<dbReference type="PANTHER" id="PTHR46417">
    <property type="entry name" value="TRNA (GUANINE-N(1)-)-METHYLTRANSFERASE"/>
    <property type="match status" value="1"/>
</dbReference>
<comment type="catalytic activity">
    <reaction evidence="14 15 17">
        <text>guanosine(37) in tRNA + S-adenosyl-L-methionine = N(1)-methylguanosine(37) in tRNA + S-adenosyl-L-homocysteine + H(+)</text>
        <dbReference type="Rhea" id="RHEA:36899"/>
        <dbReference type="Rhea" id="RHEA-COMP:10145"/>
        <dbReference type="Rhea" id="RHEA-COMP:10147"/>
        <dbReference type="ChEBI" id="CHEBI:15378"/>
        <dbReference type="ChEBI" id="CHEBI:57856"/>
        <dbReference type="ChEBI" id="CHEBI:59789"/>
        <dbReference type="ChEBI" id="CHEBI:73542"/>
        <dbReference type="ChEBI" id="CHEBI:74269"/>
        <dbReference type="EC" id="2.1.1.228"/>
    </reaction>
</comment>
<dbReference type="Proteomes" id="UP000244655">
    <property type="component" value="Chromosome"/>
</dbReference>
<name>A0A2S1LXP5_9SPIR</name>
<dbReference type="EMBL" id="CP025785">
    <property type="protein sequence ID" value="AWG43050.1"/>
    <property type="molecule type" value="Genomic_DNA"/>
</dbReference>
<evidence type="ECO:0000256" key="5">
    <source>
        <dbReference type="ARBA" id="ARBA00012807"/>
    </source>
</evidence>
<organism evidence="19 20">
    <name type="scientific">Candidatus Borreliella tachyglossi</name>
    <dbReference type="NCBI Taxonomy" id="1964448"/>
    <lineage>
        <taxon>Bacteria</taxon>
        <taxon>Pseudomonadati</taxon>
        <taxon>Spirochaetota</taxon>
        <taxon>Spirochaetia</taxon>
        <taxon>Spirochaetales</taxon>
        <taxon>Borreliaceae</taxon>
        <taxon>Borreliella</taxon>
    </lineage>
</organism>
<dbReference type="FunFam" id="3.40.1280.10:FF:000001">
    <property type="entry name" value="tRNA (guanine-N(1)-)-methyltransferase"/>
    <property type="match status" value="1"/>
</dbReference>
<evidence type="ECO:0000256" key="11">
    <source>
        <dbReference type="ARBA" id="ARBA00022694"/>
    </source>
</evidence>
<comment type="subunit">
    <text evidence="4 15 17">Homodimer.</text>
</comment>
<proteinExistence type="inferred from homology"/>
<evidence type="ECO:0000313" key="19">
    <source>
        <dbReference type="EMBL" id="AWG43050.1"/>
    </source>
</evidence>
<dbReference type="CDD" id="cd18080">
    <property type="entry name" value="TrmD-like"/>
    <property type="match status" value="1"/>
</dbReference>
<keyword evidence="7 15" id="KW-0963">Cytoplasm</keyword>
<dbReference type="InterPro" id="IPR029026">
    <property type="entry name" value="tRNA_m1G_MTases_N"/>
</dbReference>
<dbReference type="GO" id="GO:0052906">
    <property type="term" value="F:tRNA (guanine(37)-N1)-methyltransferase activity"/>
    <property type="evidence" value="ECO:0007669"/>
    <property type="project" value="UniProtKB-UniRule"/>
</dbReference>
<keyword evidence="9 15" id="KW-0808">Transferase</keyword>
<comment type="subcellular location">
    <subcellularLocation>
        <location evidence="2 15 17">Cytoplasm</location>
    </subcellularLocation>
</comment>
<evidence type="ECO:0000256" key="8">
    <source>
        <dbReference type="ARBA" id="ARBA00022603"/>
    </source>
</evidence>